<evidence type="ECO:0000313" key="2">
    <source>
        <dbReference type="Proteomes" id="UP000076727"/>
    </source>
</evidence>
<evidence type="ECO:0000313" key="1">
    <source>
        <dbReference type="EMBL" id="KZT68682.1"/>
    </source>
</evidence>
<evidence type="ECO:0008006" key="3">
    <source>
        <dbReference type="Google" id="ProtNLM"/>
    </source>
</evidence>
<proteinExistence type="predicted"/>
<dbReference type="AlphaFoldDB" id="A0A165PVQ8"/>
<dbReference type="Proteomes" id="UP000076727">
    <property type="component" value="Unassembled WGS sequence"/>
</dbReference>
<dbReference type="OrthoDB" id="2741110at2759"/>
<sequence length="384" mass="43889">MPPRLPQELAEMIIDELGRTYQRSTLAACSLTCHAWLHRSRVHVHSAVRLDPNSNLDNLSKLYDGSLAELVRSLSIDACVEGEPRPHPWVNTVRPLLQKFRKIRRLALDAIVWEQLEEATKEIFLRNYEDVRDIWLATCDFYDPASFVRFLQAFKKVESVRMEGVGCDPVDCEEALRDNAEELRLKWLDVGDLCSAPSIVAQWAWYGRRELSIEHVHFSWGSEDPVHISRMLQLAGPSVRDLSITMDDHVQRARTTPGELQGAIDLSKNAGLQGLRILLRLETSNYLEVSWIGDVLSQLSSQTLTQISIYVELPSYEVLDKLRWDLIDSALADTRFPILKKVECCLLRRYMLHQGLDPTAIDRVKAALPKLSELSILEVTQEYC</sequence>
<organism evidence="1 2">
    <name type="scientific">Daedalea quercina L-15889</name>
    <dbReference type="NCBI Taxonomy" id="1314783"/>
    <lineage>
        <taxon>Eukaryota</taxon>
        <taxon>Fungi</taxon>
        <taxon>Dikarya</taxon>
        <taxon>Basidiomycota</taxon>
        <taxon>Agaricomycotina</taxon>
        <taxon>Agaricomycetes</taxon>
        <taxon>Polyporales</taxon>
        <taxon>Fomitopsis</taxon>
    </lineage>
</organism>
<reference evidence="1 2" key="1">
    <citation type="journal article" date="2016" name="Mol. Biol. Evol.">
        <title>Comparative Genomics of Early-Diverging Mushroom-Forming Fungi Provides Insights into the Origins of Lignocellulose Decay Capabilities.</title>
        <authorList>
            <person name="Nagy L.G."/>
            <person name="Riley R."/>
            <person name="Tritt A."/>
            <person name="Adam C."/>
            <person name="Daum C."/>
            <person name="Floudas D."/>
            <person name="Sun H."/>
            <person name="Yadav J.S."/>
            <person name="Pangilinan J."/>
            <person name="Larsson K.H."/>
            <person name="Matsuura K."/>
            <person name="Barry K."/>
            <person name="Labutti K."/>
            <person name="Kuo R."/>
            <person name="Ohm R.A."/>
            <person name="Bhattacharya S.S."/>
            <person name="Shirouzu T."/>
            <person name="Yoshinaga Y."/>
            <person name="Martin F.M."/>
            <person name="Grigoriev I.V."/>
            <person name="Hibbett D.S."/>
        </authorList>
    </citation>
    <scope>NUCLEOTIDE SEQUENCE [LARGE SCALE GENOMIC DNA]</scope>
    <source>
        <strain evidence="1 2">L-15889</strain>
    </source>
</reference>
<accession>A0A165PVQ8</accession>
<name>A0A165PVQ8_9APHY</name>
<dbReference type="EMBL" id="KV429064">
    <property type="protein sequence ID" value="KZT68682.1"/>
    <property type="molecule type" value="Genomic_DNA"/>
</dbReference>
<protein>
    <recommendedName>
        <fullName evidence="3">F-box domain-containing protein</fullName>
    </recommendedName>
</protein>
<gene>
    <name evidence="1" type="ORF">DAEQUDRAFT_692066</name>
</gene>
<keyword evidence="2" id="KW-1185">Reference proteome</keyword>